<dbReference type="Pfam" id="PF05277">
    <property type="entry name" value="DUF726"/>
    <property type="match status" value="1"/>
</dbReference>
<reference evidence="7" key="2">
    <citation type="submission" date="2017-06" db="EMBL/GenBank/DDBJ databases">
        <title>WGS assembly of Brachypodium distachyon.</title>
        <authorList>
            <consortium name="The International Brachypodium Initiative"/>
            <person name="Lucas S."/>
            <person name="Harmon-Smith M."/>
            <person name="Lail K."/>
            <person name="Tice H."/>
            <person name="Grimwood J."/>
            <person name="Bruce D."/>
            <person name="Barry K."/>
            <person name="Shu S."/>
            <person name="Lindquist E."/>
            <person name="Wang M."/>
            <person name="Pitluck S."/>
            <person name="Vogel J.P."/>
            <person name="Garvin D.F."/>
            <person name="Mockler T.C."/>
            <person name="Schmutz J."/>
            <person name="Rokhsar D."/>
            <person name="Bevan M.W."/>
        </authorList>
    </citation>
    <scope>NUCLEOTIDE SEQUENCE</scope>
    <source>
        <strain evidence="7">Bd21</strain>
    </source>
</reference>
<gene>
    <name evidence="8" type="primary">LOC100826677</name>
    <name evidence="7" type="ORF">BRADI_3g30610v3</name>
</gene>
<dbReference type="EnsemblPlants" id="KQJ97406">
    <property type="protein sequence ID" value="KQJ97406"/>
    <property type="gene ID" value="BRADI_3g30610v3"/>
</dbReference>
<dbReference type="OMA" id="FLEIDHK"/>
<evidence type="ECO:0000256" key="2">
    <source>
        <dbReference type="ARBA" id="ARBA00009824"/>
    </source>
</evidence>
<dbReference type="InterPro" id="IPR007941">
    <property type="entry name" value="DUF726"/>
</dbReference>
<dbReference type="GeneID" id="100826677"/>
<reference evidence="8" key="3">
    <citation type="submission" date="2018-08" db="UniProtKB">
        <authorList>
            <consortium name="EnsemblPlants"/>
        </authorList>
    </citation>
    <scope>IDENTIFICATION</scope>
    <source>
        <strain evidence="8">cv. Bd21</strain>
    </source>
</reference>
<keyword evidence="5" id="KW-0472">Membrane</keyword>
<dbReference type="Proteomes" id="UP000008810">
    <property type="component" value="Chromosome 3"/>
</dbReference>
<comment type="subcellular location">
    <subcellularLocation>
        <location evidence="1">Membrane</location>
        <topology evidence="1">Multi-pass membrane protein</topology>
    </subcellularLocation>
</comment>
<evidence type="ECO:0000313" key="8">
    <source>
        <dbReference type="EnsemblPlants" id="KQJ97406"/>
    </source>
</evidence>
<evidence type="ECO:0000256" key="3">
    <source>
        <dbReference type="ARBA" id="ARBA00022692"/>
    </source>
</evidence>
<dbReference type="PANTHER" id="PTHR17920:SF7">
    <property type="entry name" value="OS10G0512100 PROTEIN"/>
    <property type="match status" value="1"/>
</dbReference>
<sequence>MAASTTLSQTQRYAAGALLALALRQAQIHQHVLLGSHGLDDDPDGPDPGVISPRPDDPDGRELWTHESRALLLPVLRFLEIDPKAWPGVEKTAATSDPKHHIGAFLRKVFEDEDDGEKAAADRSDLELALAKAVDAMAMGLEHDAGIGASDLMKQQIKADEQDPAADDDGSPSRRSSSKDYRKMAVLYMLLSACVADVNMAEDGVGSPRIRKGYDARHRVALRLLATWLDVKWIKMEAIEIMVACSAMAAAKEEEESRECISPRSRWQNWKRGGIIGAAALTGGTLMAISGGLAAPAIAAGFSALAPTLHALVPIIGASGFAAMATAAGHTAGSVAVAASFGAAGAGLTGSKMAKRIGNVREFEFKTMGENHNQGRLAVCIMVSGFGFNEDDFLKPWEGWKTNLERYILQWETNHIVALSTAIQDFLASRVAMELMREGAMQTVLSGIISAFAWPATLVTAADFIDSKWSIAIDRSDKVGKMLAEVLLKGLQGSRPVTLIGFSLGARVVFKCLQELALSGNNEGIVERAVLIGAPVSVKDELWGPARKMVAGRLVNVYSTNDWILGVTFRASLLTQGLAGIQAIPVPGVENVDVSELVVGHSSYLGLLQQILDQLELNTYYPVFCPHTPRSK</sequence>
<evidence type="ECO:0008006" key="10">
    <source>
        <dbReference type="Google" id="ProtNLM"/>
    </source>
</evidence>
<accession>I1I5B6</accession>
<dbReference type="Gramene" id="KQJ97406">
    <property type="protein sequence ID" value="KQJ97406"/>
    <property type="gene ID" value="BRADI_3g30610v3"/>
</dbReference>
<dbReference type="EMBL" id="CM000882">
    <property type="protein sequence ID" value="KQJ97406.1"/>
    <property type="molecule type" value="Genomic_DNA"/>
</dbReference>
<dbReference type="InterPro" id="IPR029058">
    <property type="entry name" value="AB_hydrolase_fold"/>
</dbReference>
<keyword evidence="4" id="KW-1133">Transmembrane helix</keyword>
<dbReference type="GO" id="GO:0016020">
    <property type="term" value="C:membrane"/>
    <property type="evidence" value="ECO:0007669"/>
    <property type="project" value="UniProtKB-SubCell"/>
</dbReference>
<evidence type="ECO:0000256" key="6">
    <source>
        <dbReference type="SAM" id="MobiDB-lite"/>
    </source>
</evidence>
<dbReference type="FunCoup" id="I1I5B6">
    <property type="interactions" value="516"/>
</dbReference>
<dbReference type="HOGENOM" id="CLU_016865_1_0_1"/>
<name>I1I5B6_BRADI</name>
<feature type="region of interest" description="Disordered" evidence="6">
    <location>
        <begin position="156"/>
        <end position="178"/>
    </location>
</feature>
<dbReference type="OrthoDB" id="277931at2759"/>
<dbReference type="RefSeq" id="XP_003574182.1">
    <property type="nucleotide sequence ID" value="XM_003574134.4"/>
</dbReference>
<keyword evidence="3" id="KW-0812">Transmembrane</keyword>
<feature type="region of interest" description="Disordered" evidence="6">
    <location>
        <begin position="35"/>
        <end position="59"/>
    </location>
</feature>
<evidence type="ECO:0000313" key="7">
    <source>
        <dbReference type="EMBL" id="KQJ97406.1"/>
    </source>
</evidence>
<evidence type="ECO:0000256" key="5">
    <source>
        <dbReference type="ARBA" id="ARBA00023136"/>
    </source>
</evidence>
<dbReference type="Gene3D" id="3.40.50.1820">
    <property type="entry name" value="alpha/beta hydrolase"/>
    <property type="match status" value="1"/>
</dbReference>
<evidence type="ECO:0000256" key="1">
    <source>
        <dbReference type="ARBA" id="ARBA00004141"/>
    </source>
</evidence>
<evidence type="ECO:0000256" key="4">
    <source>
        <dbReference type="ARBA" id="ARBA00022989"/>
    </source>
</evidence>
<organism evidence="8">
    <name type="scientific">Brachypodium distachyon</name>
    <name type="common">Purple false brome</name>
    <name type="synonym">Trachynia distachya</name>
    <dbReference type="NCBI Taxonomy" id="15368"/>
    <lineage>
        <taxon>Eukaryota</taxon>
        <taxon>Viridiplantae</taxon>
        <taxon>Streptophyta</taxon>
        <taxon>Embryophyta</taxon>
        <taxon>Tracheophyta</taxon>
        <taxon>Spermatophyta</taxon>
        <taxon>Magnoliopsida</taxon>
        <taxon>Liliopsida</taxon>
        <taxon>Poales</taxon>
        <taxon>Poaceae</taxon>
        <taxon>BOP clade</taxon>
        <taxon>Pooideae</taxon>
        <taxon>Stipodae</taxon>
        <taxon>Brachypodieae</taxon>
        <taxon>Brachypodium</taxon>
    </lineage>
</organism>
<dbReference type="PANTHER" id="PTHR17920">
    <property type="entry name" value="TRANSMEMBRANE AND COILED-COIL DOMAIN-CONTAINING PROTEIN 4 TMCO4"/>
    <property type="match status" value="1"/>
</dbReference>
<keyword evidence="9" id="KW-1185">Reference proteome</keyword>
<proteinExistence type="inferred from homology"/>
<dbReference type="AlphaFoldDB" id="I1I5B6"/>
<dbReference type="eggNOG" id="KOG2385">
    <property type="taxonomic scope" value="Eukaryota"/>
</dbReference>
<reference evidence="7 8" key="1">
    <citation type="journal article" date="2010" name="Nature">
        <title>Genome sequencing and analysis of the model grass Brachypodium distachyon.</title>
        <authorList>
            <consortium name="International Brachypodium Initiative"/>
        </authorList>
    </citation>
    <scope>NUCLEOTIDE SEQUENCE [LARGE SCALE GENOMIC DNA]</scope>
    <source>
        <strain evidence="7 8">Bd21</strain>
    </source>
</reference>
<comment type="similarity">
    <text evidence="2">Belongs to the TMCO4 family.</text>
</comment>
<protein>
    <recommendedName>
        <fullName evidence="10">Transmembrane and coiled-coil domain-containing protein 4</fullName>
    </recommendedName>
</protein>
<dbReference type="KEGG" id="bdi:100826677"/>
<dbReference type="SUPFAM" id="SSF53474">
    <property type="entry name" value="alpha/beta-Hydrolases"/>
    <property type="match status" value="1"/>
</dbReference>
<evidence type="ECO:0000313" key="9">
    <source>
        <dbReference type="Proteomes" id="UP000008810"/>
    </source>
</evidence>